<dbReference type="RefSeq" id="WP_136372652.1">
    <property type="nucleotide sequence ID" value="NZ_SSOB01000041.1"/>
</dbReference>
<dbReference type="Proteomes" id="UP000310636">
    <property type="component" value="Unassembled WGS sequence"/>
</dbReference>
<name>A0A4S4BPB5_9BACL</name>
<comment type="caution">
    <text evidence="1">The sequence shown here is derived from an EMBL/GenBank/DDBJ whole genome shotgun (WGS) entry which is preliminary data.</text>
</comment>
<protein>
    <submittedName>
        <fullName evidence="1">Uncharacterized protein</fullName>
    </submittedName>
</protein>
<keyword evidence="2" id="KW-1185">Reference proteome</keyword>
<gene>
    <name evidence="1" type="ORF">E6C55_25485</name>
</gene>
<dbReference type="EMBL" id="SSOB01000041">
    <property type="protein sequence ID" value="THF74397.1"/>
    <property type="molecule type" value="Genomic_DNA"/>
</dbReference>
<reference evidence="1 2" key="1">
    <citation type="submission" date="2019-04" db="EMBL/GenBank/DDBJ databases">
        <title>Cohnella sp. nov. isolated from preserved vegetables.</title>
        <authorList>
            <person name="Lin S.-Y."/>
            <person name="Hung M.-H."/>
            <person name="Young C.-C."/>
        </authorList>
    </citation>
    <scope>NUCLEOTIDE SEQUENCE [LARGE SCALE GENOMIC DNA]</scope>
    <source>
        <strain evidence="1 2">CC-MHH1044</strain>
    </source>
</reference>
<organism evidence="1 2">
    <name type="scientific">Cohnella fermenti</name>
    <dbReference type="NCBI Taxonomy" id="2565925"/>
    <lineage>
        <taxon>Bacteria</taxon>
        <taxon>Bacillati</taxon>
        <taxon>Bacillota</taxon>
        <taxon>Bacilli</taxon>
        <taxon>Bacillales</taxon>
        <taxon>Paenibacillaceae</taxon>
        <taxon>Cohnella</taxon>
    </lineage>
</organism>
<evidence type="ECO:0000313" key="1">
    <source>
        <dbReference type="EMBL" id="THF74397.1"/>
    </source>
</evidence>
<accession>A0A4S4BPB5</accession>
<sequence>MEKGIDMKTEQLALIVTRVLFDWQDAVRTGDTSICRQCEKTIFETVELHGLSKEWLELYARLNANKPDIQEDKEA</sequence>
<evidence type="ECO:0000313" key="2">
    <source>
        <dbReference type="Proteomes" id="UP000310636"/>
    </source>
</evidence>
<proteinExistence type="predicted"/>
<dbReference type="AlphaFoldDB" id="A0A4S4BPB5"/>